<dbReference type="FunFam" id="1.20.5.170:FF:000020">
    <property type="entry name" value="BZIP transcription factor"/>
    <property type="match status" value="1"/>
</dbReference>
<dbReference type="OrthoDB" id="1642657at2759"/>
<dbReference type="InterPro" id="IPR046347">
    <property type="entry name" value="bZIP_sf"/>
</dbReference>
<evidence type="ECO:0000313" key="10">
    <source>
        <dbReference type="EMBL" id="KAF9596243.1"/>
    </source>
</evidence>
<keyword evidence="4" id="KW-0238">DNA-binding</keyword>
<dbReference type="SMART" id="SM00338">
    <property type="entry name" value="BRLZ"/>
    <property type="match status" value="1"/>
</dbReference>
<dbReference type="PROSITE" id="PS50217">
    <property type="entry name" value="BZIP"/>
    <property type="match status" value="1"/>
</dbReference>
<evidence type="ECO:0000256" key="5">
    <source>
        <dbReference type="ARBA" id="ARBA00023163"/>
    </source>
</evidence>
<evidence type="ECO:0000256" key="8">
    <source>
        <dbReference type="SAM" id="MobiDB-lite"/>
    </source>
</evidence>
<evidence type="ECO:0000256" key="7">
    <source>
        <dbReference type="SAM" id="Coils"/>
    </source>
</evidence>
<dbReference type="Proteomes" id="UP000631114">
    <property type="component" value="Unassembled WGS sequence"/>
</dbReference>
<comment type="subcellular location">
    <subcellularLocation>
        <location evidence="1">Nucleus</location>
    </subcellularLocation>
</comment>
<evidence type="ECO:0000256" key="2">
    <source>
        <dbReference type="ARBA" id="ARBA00007163"/>
    </source>
</evidence>
<dbReference type="InterPro" id="IPR044827">
    <property type="entry name" value="GBF-like"/>
</dbReference>
<evidence type="ECO:0000256" key="1">
    <source>
        <dbReference type="ARBA" id="ARBA00004123"/>
    </source>
</evidence>
<feature type="domain" description="BZIP" evidence="9">
    <location>
        <begin position="128"/>
        <end position="191"/>
    </location>
</feature>
<keyword evidence="11" id="KW-1185">Reference proteome</keyword>
<dbReference type="GO" id="GO:0043565">
    <property type="term" value="F:sequence-specific DNA binding"/>
    <property type="evidence" value="ECO:0007669"/>
    <property type="project" value="InterPro"/>
</dbReference>
<keyword evidence="6" id="KW-0539">Nucleus</keyword>
<dbReference type="Gene3D" id="1.20.5.170">
    <property type="match status" value="1"/>
</dbReference>
<organism evidence="10 11">
    <name type="scientific">Coptis chinensis</name>
    <dbReference type="NCBI Taxonomy" id="261450"/>
    <lineage>
        <taxon>Eukaryota</taxon>
        <taxon>Viridiplantae</taxon>
        <taxon>Streptophyta</taxon>
        <taxon>Embryophyta</taxon>
        <taxon>Tracheophyta</taxon>
        <taxon>Spermatophyta</taxon>
        <taxon>Magnoliopsida</taxon>
        <taxon>Ranunculales</taxon>
        <taxon>Ranunculaceae</taxon>
        <taxon>Coptidoideae</taxon>
        <taxon>Coptis</taxon>
    </lineage>
</organism>
<keyword evidence="5" id="KW-0804">Transcription</keyword>
<gene>
    <name evidence="10" type="ORF">IFM89_008406</name>
</gene>
<evidence type="ECO:0000256" key="3">
    <source>
        <dbReference type="ARBA" id="ARBA00023015"/>
    </source>
</evidence>
<dbReference type="SUPFAM" id="SSF57959">
    <property type="entry name" value="Leucine zipper domain"/>
    <property type="match status" value="1"/>
</dbReference>
<keyword evidence="3" id="KW-0805">Transcription regulation</keyword>
<feature type="coiled-coil region" evidence="7">
    <location>
        <begin position="146"/>
        <end position="187"/>
    </location>
</feature>
<name>A0A835LHY2_9MAGN</name>
<protein>
    <recommendedName>
        <fullName evidence="9">BZIP domain-containing protein</fullName>
    </recommendedName>
</protein>
<evidence type="ECO:0000256" key="4">
    <source>
        <dbReference type="ARBA" id="ARBA00023125"/>
    </source>
</evidence>
<feature type="compositionally biased region" description="Basic and acidic residues" evidence="8">
    <location>
        <begin position="223"/>
        <end position="236"/>
    </location>
</feature>
<evidence type="ECO:0000313" key="11">
    <source>
        <dbReference type="Proteomes" id="UP000631114"/>
    </source>
</evidence>
<dbReference type="CDD" id="cd14702">
    <property type="entry name" value="bZIP_plant_GBF1"/>
    <property type="match status" value="1"/>
</dbReference>
<feature type="region of interest" description="Disordered" evidence="8">
    <location>
        <begin position="25"/>
        <end position="53"/>
    </location>
</feature>
<dbReference type="PROSITE" id="PS00036">
    <property type="entry name" value="BZIP_BASIC"/>
    <property type="match status" value="1"/>
</dbReference>
<evidence type="ECO:0000259" key="9">
    <source>
        <dbReference type="PROSITE" id="PS50217"/>
    </source>
</evidence>
<dbReference type="GO" id="GO:0003700">
    <property type="term" value="F:DNA-binding transcription factor activity"/>
    <property type="evidence" value="ECO:0007669"/>
    <property type="project" value="InterPro"/>
</dbReference>
<dbReference type="EMBL" id="JADFTS010000007">
    <property type="protein sequence ID" value="KAF9596243.1"/>
    <property type="molecule type" value="Genomic_DNA"/>
</dbReference>
<dbReference type="AlphaFoldDB" id="A0A835LHY2"/>
<dbReference type="InterPro" id="IPR004827">
    <property type="entry name" value="bZIP"/>
</dbReference>
<feature type="compositionally biased region" description="Basic and acidic residues" evidence="8">
    <location>
        <begin position="249"/>
        <end position="259"/>
    </location>
</feature>
<accession>A0A835LHY2</accession>
<dbReference type="GO" id="GO:0005634">
    <property type="term" value="C:nucleus"/>
    <property type="evidence" value="ECO:0007669"/>
    <property type="project" value="UniProtKB-SubCell"/>
</dbReference>
<reference evidence="10 11" key="1">
    <citation type="submission" date="2020-10" db="EMBL/GenBank/DDBJ databases">
        <title>The Coptis chinensis genome and diversification of protoberbering-type alkaloids.</title>
        <authorList>
            <person name="Wang B."/>
            <person name="Shu S."/>
            <person name="Song C."/>
            <person name="Liu Y."/>
        </authorList>
    </citation>
    <scope>NUCLEOTIDE SEQUENCE [LARGE SCALE GENOMIC DNA]</scope>
    <source>
        <strain evidence="10">HL-2020</strain>
        <tissue evidence="10">Leaf</tissue>
    </source>
</reference>
<feature type="region of interest" description="Disordered" evidence="8">
    <location>
        <begin position="210"/>
        <end position="259"/>
    </location>
</feature>
<dbReference type="PANTHER" id="PTHR45967:SF20">
    <property type="entry name" value="G-BOX-BINDING FACTOR 1"/>
    <property type="match status" value="1"/>
</dbReference>
<dbReference type="Pfam" id="PF00170">
    <property type="entry name" value="bZIP_1"/>
    <property type="match status" value="1"/>
</dbReference>
<comment type="similarity">
    <text evidence="2">Belongs to the bZIP family.</text>
</comment>
<comment type="caution">
    <text evidence="10">The sequence shown here is derived from an EMBL/GenBank/DDBJ whole genome shotgun (WGS) entry which is preliminary data.</text>
</comment>
<keyword evidence="7" id="KW-0175">Coiled coil</keyword>
<evidence type="ECO:0000256" key="6">
    <source>
        <dbReference type="ARBA" id="ARBA00023242"/>
    </source>
</evidence>
<dbReference type="InterPro" id="IPR045314">
    <property type="entry name" value="bZIP_plant_GBF1"/>
</dbReference>
<sequence>MVDMKCAESELVALGLKTGSISQCAESERECSSNTSDEDMIEKSTSNRRSSDQMLAVGKNARKCATQDIGSGIEPSFSARGQAASSIPAFKPGNTRPYASGVSQPVTPVTMVGSEGVVSGQWILDEHELKRQKRMQSNRESARRSRLKKQAECADLQTKVKKLNNENNTLKTELLRLAEECQNIEMENSSIKVDLKELYGEELTSILENDQVEDGHSGVLNPERLDSGEGENKIRDCSGGSNSVSDGYQCHRDVEADAN</sequence>
<dbReference type="PANTHER" id="PTHR45967">
    <property type="entry name" value="G-BOX-BINDING FACTOR 3-RELATED"/>
    <property type="match status" value="1"/>
</dbReference>
<proteinExistence type="inferred from homology"/>